<dbReference type="GeneID" id="74307671"/>
<keyword evidence="1" id="KW-0472">Membrane</keyword>
<evidence type="ECO:0000313" key="2">
    <source>
        <dbReference type="EMBL" id="UUX91356.1"/>
    </source>
</evidence>
<dbReference type="KEGG" id="mend:L6E24_08180"/>
<dbReference type="AlphaFoldDB" id="A0A9E7PMG6"/>
<keyword evidence="1" id="KW-0812">Transmembrane</keyword>
<proteinExistence type="predicted"/>
<dbReference type="EMBL" id="CP096115">
    <property type="protein sequence ID" value="UUX91356.1"/>
    <property type="molecule type" value="Genomic_DNA"/>
</dbReference>
<evidence type="ECO:0000313" key="3">
    <source>
        <dbReference type="Proteomes" id="UP001060368"/>
    </source>
</evidence>
<organism evidence="2 3">
    <name type="scientific">Methanoplanus endosymbiosus</name>
    <dbReference type="NCBI Taxonomy" id="33865"/>
    <lineage>
        <taxon>Archaea</taxon>
        <taxon>Methanobacteriati</taxon>
        <taxon>Methanobacteriota</taxon>
        <taxon>Stenosarchaea group</taxon>
        <taxon>Methanomicrobia</taxon>
        <taxon>Methanomicrobiales</taxon>
        <taxon>Methanomicrobiaceae</taxon>
        <taxon>Methanoplanus</taxon>
    </lineage>
</organism>
<keyword evidence="3" id="KW-1185">Reference proteome</keyword>
<dbReference type="RefSeq" id="WP_257741509.1">
    <property type="nucleotide sequence ID" value="NZ_CP096115.1"/>
</dbReference>
<keyword evidence="1" id="KW-1133">Transmembrane helix</keyword>
<sequence length="48" mass="5180">MGIILIMEIIGYETGMLYASMPVFALLVVLGVLLMILGSKESECSSEN</sequence>
<reference evidence="2" key="1">
    <citation type="submission" date="2022-04" db="EMBL/GenBank/DDBJ databases">
        <title>Complete genome of Methanoplanus endosymbiosus DSM 3599.</title>
        <authorList>
            <person name="Chen S.-C."/>
            <person name="You Y.-T."/>
            <person name="Zhou Y.-Z."/>
            <person name="Lai M.-C."/>
        </authorList>
    </citation>
    <scope>NUCLEOTIDE SEQUENCE</scope>
    <source>
        <strain evidence="2">DSM 3599</strain>
    </source>
</reference>
<feature type="transmembrane region" description="Helical" evidence="1">
    <location>
        <begin position="15"/>
        <end position="37"/>
    </location>
</feature>
<gene>
    <name evidence="2" type="ORF">L6E24_08180</name>
</gene>
<name>A0A9E7PMG6_9EURY</name>
<accession>A0A9E7PMG6</accession>
<evidence type="ECO:0000256" key="1">
    <source>
        <dbReference type="SAM" id="Phobius"/>
    </source>
</evidence>
<protein>
    <submittedName>
        <fullName evidence="2">Uncharacterized protein</fullName>
    </submittedName>
</protein>
<dbReference type="Proteomes" id="UP001060368">
    <property type="component" value="Chromosome"/>
</dbReference>